<evidence type="ECO:0008006" key="4">
    <source>
        <dbReference type="Google" id="ProtNLM"/>
    </source>
</evidence>
<gene>
    <name evidence="2" type="ORF">SMONO_v1c03120</name>
</gene>
<dbReference type="OrthoDB" id="387656at2"/>
<dbReference type="PROSITE" id="PS51257">
    <property type="entry name" value="PROKAR_LIPOPROTEIN"/>
    <property type="match status" value="1"/>
</dbReference>
<evidence type="ECO:0000313" key="3">
    <source>
        <dbReference type="Proteomes" id="UP000234790"/>
    </source>
</evidence>
<sequence length="842" mass="91650">MKKLISFLGIIAITASTGSVAACSTVNNIKTSIKNKVDNLMKISSAALRGAMIQNASQDMLANGELAYDAEYLNGLINSGKANSLIPDFKTDSETTVGSLMSNYFGGQSLSRDAINELNKSGNGSYGENDFLTNQVKSPNGSGDSIGSILTLVISAIKSNGGIHPSISGLIQGLLPQLGLSPSGANGVGKESMESVASILDNASVPLAILLKSVSGSNAVYSLISNLLNATFLNDMKEGKTNITNGLLSALSSINIVPLISGIIELLNEFDILIPLMDDLINSILTMDSIESMTNKQIMNATNKRLYNIFATLSGQNDKIITDKIELYKDIDYNFEKQFGEVIAVFFENISSISTSNIVSIIPDILFVVAGLLQRITSVDFETNVAQSNSDLFNNNEDRKNKNQEFLKRLGSEKYKENIFSTKKLVKNLSIAFNSESENGLQLAKLFSLLLQTGSTSKSIDFGKPFLGNNIIGWGSKLLTMLPNISNDVGSHEGLSPLLYSLGYGIAVWQNISINIGIDIGKDQIGNLLRLSMDMIIQGSSIDGLNGLIELLNSFGVSLPIKFSSNSEKIMKNSWTALYSKNSTMLKDIIGGEENISLQIILAGPVYEGKTISEILDFIYKNIKSSSNNDAKFRQLKEEAKGIASGLQDISKALVEDKYKIFIKNSNKPYNGEGSNEENQYTALQALMITSGLNGLTVQIENNNIPPINGAKSAMYALGTDFDDNGRQLNKFRDNSLLSGLEKIIDDKSIDSLLDQIVKGFADVNKVKNDLSNTVYKPLIQSRNFKSKVKSHYGIDEGNVESGIVYVTTYTDPATKRTFNYEIKLLLRPGWSDWYIKSIKRV</sequence>
<accession>A0A2K9LUG8</accession>
<keyword evidence="3" id="KW-1185">Reference proteome</keyword>
<dbReference type="EMBL" id="CP025543">
    <property type="protein sequence ID" value="AUM62561.1"/>
    <property type="molecule type" value="Genomic_DNA"/>
</dbReference>
<name>A0A2K9LUG8_SPISQ</name>
<dbReference type="AlphaFoldDB" id="A0A2K9LUG8"/>
<feature type="chain" id="PRO_5014998564" description="MOLPALP family lipoprotein" evidence="1">
    <location>
        <begin position="22"/>
        <end position="842"/>
    </location>
</feature>
<feature type="signal peptide" evidence="1">
    <location>
        <begin position="1"/>
        <end position="21"/>
    </location>
</feature>
<dbReference type="KEGG" id="smoo:SMONO_v1c03120"/>
<organism evidence="2 3">
    <name type="scientific">Spiroplasma monobiae MQ-1</name>
    <dbReference type="NCBI Taxonomy" id="1336748"/>
    <lineage>
        <taxon>Bacteria</taxon>
        <taxon>Bacillati</taxon>
        <taxon>Mycoplasmatota</taxon>
        <taxon>Mollicutes</taxon>
        <taxon>Entomoplasmatales</taxon>
        <taxon>Spiroplasmataceae</taxon>
        <taxon>Spiroplasma</taxon>
    </lineage>
</organism>
<dbReference type="RefSeq" id="WP_101780622.1">
    <property type="nucleotide sequence ID" value="NZ_CP025543.1"/>
</dbReference>
<reference evidence="2 3" key="1">
    <citation type="submission" date="2017-12" db="EMBL/GenBank/DDBJ databases">
        <title>Complete genome sequence of Spiroplasma monobiae MQ-1 (ATCC 33825).</title>
        <authorList>
            <person name="Tsai Y.-M."/>
            <person name="Lo W.-S."/>
            <person name="Wu P.-S."/>
            <person name="Cho S.-T."/>
            <person name="Kuo C.-H."/>
        </authorList>
    </citation>
    <scope>NUCLEOTIDE SEQUENCE [LARGE SCALE GENOMIC DNA]</scope>
    <source>
        <strain evidence="2 3">MQ-1</strain>
    </source>
</reference>
<proteinExistence type="predicted"/>
<keyword evidence="1" id="KW-0732">Signal</keyword>
<evidence type="ECO:0000256" key="1">
    <source>
        <dbReference type="SAM" id="SignalP"/>
    </source>
</evidence>
<protein>
    <recommendedName>
        <fullName evidence="4">MOLPALP family lipoprotein</fullName>
    </recommendedName>
</protein>
<dbReference type="Proteomes" id="UP000234790">
    <property type="component" value="Chromosome"/>
</dbReference>
<evidence type="ECO:0000313" key="2">
    <source>
        <dbReference type="EMBL" id="AUM62561.1"/>
    </source>
</evidence>